<dbReference type="OrthoDB" id="9781030at2"/>
<feature type="region of interest" description="Disordered" evidence="6">
    <location>
        <begin position="299"/>
        <end position="321"/>
    </location>
</feature>
<feature type="transmembrane region" description="Helical" evidence="7">
    <location>
        <begin position="240"/>
        <end position="262"/>
    </location>
</feature>
<evidence type="ECO:0000256" key="6">
    <source>
        <dbReference type="SAM" id="MobiDB-lite"/>
    </source>
</evidence>
<keyword evidence="9" id="KW-1185">Reference proteome</keyword>
<comment type="subcellular location">
    <subcellularLocation>
        <location evidence="1">Cell membrane</location>
        <topology evidence="1">Multi-pass membrane protein</topology>
    </subcellularLocation>
</comment>
<proteinExistence type="predicted"/>
<evidence type="ECO:0000256" key="1">
    <source>
        <dbReference type="ARBA" id="ARBA00004651"/>
    </source>
</evidence>
<evidence type="ECO:0000256" key="4">
    <source>
        <dbReference type="ARBA" id="ARBA00022989"/>
    </source>
</evidence>
<dbReference type="NCBIfam" id="TIGR00765">
    <property type="entry name" value="yihY_not_rbn"/>
    <property type="match status" value="1"/>
</dbReference>
<dbReference type="RefSeq" id="WP_044192153.1">
    <property type="nucleotide sequence ID" value="NZ_JMCB01000010.1"/>
</dbReference>
<feature type="transmembrane region" description="Helical" evidence="7">
    <location>
        <begin position="32"/>
        <end position="56"/>
    </location>
</feature>
<dbReference type="STRING" id="394096.DB31_0826"/>
<gene>
    <name evidence="8" type="ORF">DB31_0826</name>
</gene>
<feature type="transmembrane region" description="Helical" evidence="7">
    <location>
        <begin position="93"/>
        <end position="115"/>
    </location>
</feature>
<dbReference type="GO" id="GO:0005886">
    <property type="term" value="C:plasma membrane"/>
    <property type="evidence" value="ECO:0007669"/>
    <property type="project" value="UniProtKB-SubCell"/>
</dbReference>
<feature type="transmembrane region" description="Helical" evidence="7">
    <location>
        <begin position="174"/>
        <end position="196"/>
    </location>
</feature>
<feature type="transmembrane region" description="Helical" evidence="7">
    <location>
        <begin position="136"/>
        <end position="162"/>
    </location>
</feature>
<sequence length="353" mass="37469">MVLPGKGMGWKEFFKALKNEYSRDKVSDVAGALTFFGVLAIFPFMLFLVSLASVLIDPAQAQVLIQELAKVAPKEVATILGERLQALAASKNVGLLTVGALGAIWAASGGIVALMNALNTVYGVEEKRPFWKVRGLAILSTLAAALISIISAAVAVATPAIANKLGGPFPTLVTWLRLPVAGLLMMFLWAVLYYALPDVKQKFKFITPGSIVGVIIWLIASWGFSVYVTNFGSYDANYGAIGGVIVMLMWMWISAQVILLGAEINAIIEHRSPEGKSPGDRVPGTGGVMATKTEVEQGGAKLPGSTEFRPEEAVPPQPPAPMPLWKTPLAAAAKWAAGVGLGLFLLRKGTRPN</sequence>
<dbReference type="AlphaFoldDB" id="A0A085WF90"/>
<accession>A0A085WF90</accession>
<protein>
    <submittedName>
        <fullName evidence="8">Ribonuclease BN</fullName>
    </submittedName>
</protein>
<dbReference type="EMBL" id="JMCB01000010">
    <property type="protein sequence ID" value="KFE66353.1"/>
    <property type="molecule type" value="Genomic_DNA"/>
</dbReference>
<organism evidence="8 9">
    <name type="scientific">Hyalangium minutum</name>
    <dbReference type="NCBI Taxonomy" id="394096"/>
    <lineage>
        <taxon>Bacteria</taxon>
        <taxon>Pseudomonadati</taxon>
        <taxon>Myxococcota</taxon>
        <taxon>Myxococcia</taxon>
        <taxon>Myxococcales</taxon>
        <taxon>Cystobacterineae</taxon>
        <taxon>Archangiaceae</taxon>
        <taxon>Hyalangium</taxon>
    </lineage>
</organism>
<dbReference type="Pfam" id="PF03631">
    <property type="entry name" value="Virul_fac_BrkB"/>
    <property type="match status" value="1"/>
</dbReference>
<comment type="caution">
    <text evidence="8">The sequence shown here is derived from an EMBL/GenBank/DDBJ whole genome shotgun (WGS) entry which is preliminary data.</text>
</comment>
<evidence type="ECO:0000256" key="3">
    <source>
        <dbReference type="ARBA" id="ARBA00022692"/>
    </source>
</evidence>
<dbReference type="PANTHER" id="PTHR30213">
    <property type="entry name" value="INNER MEMBRANE PROTEIN YHJD"/>
    <property type="match status" value="1"/>
</dbReference>
<evidence type="ECO:0000313" key="8">
    <source>
        <dbReference type="EMBL" id="KFE66353.1"/>
    </source>
</evidence>
<dbReference type="PANTHER" id="PTHR30213:SF0">
    <property type="entry name" value="UPF0761 MEMBRANE PROTEIN YIHY"/>
    <property type="match status" value="1"/>
</dbReference>
<keyword evidence="4 7" id="KW-1133">Transmembrane helix</keyword>
<feature type="transmembrane region" description="Helical" evidence="7">
    <location>
        <begin position="208"/>
        <end position="228"/>
    </location>
</feature>
<dbReference type="Proteomes" id="UP000028725">
    <property type="component" value="Unassembled WGS sequence"/>
</dbReference>
<evidence type="ECO:0000256" key="5">
    <source>
        <dbReference type="ARBA" id="ARBA00023136"/>
    </source>
</evidence>
<keyword evidence="2" id="KW-1003">Cell membrane</keyword>
<name>A0A085WF90_9BACT</name>
<keyword evidence="5 7" id="KW-0472">Membrane</keyword>
<keyword evidence="3 7" id="KW-0812">Transmembrane</keyword>
<dbReference type="InterPro" id="IPR017039">
    <property type="entry name" value="Virul_fac_BrkB"/>
</dbReference>
<evidence type="ECO:0000256" key="7">
    <source>
        <dbReference type="SAM" id="Phobius"/>
    </source>
</evidence>
<reference evidence="8 9" key="1">
    <citation type="submission" date="2014-04" db="EMBL/GenBank/DDBJ databases">
        <title>Genome assembly of Hyalangium minutum DSM 14724.</title>
        <authorList>
            <person name="Sharma G."/>
            <person name="Subramanian S."/>
        </authorList>
    </citation>
    <scope>NUCLEOTIDE SEQUENCE [LARGE SCALE GENOMIC DNA]</scope>
    <source>
        <strain evidence="8 9">DSM 14724</strain>
    </source>
</reference>
<evidence type="ECO:0000313" key="9">
    <source>
        <dbReference type="Proteomes" id="UP000028725"/>
    </source>
</evidence>
<evidence type="ECO:0000256" key="2">
    <source>
        <dbReference type="ARBA" id="ARBA00022475"/>
    </source>
</evidence>
<dbReference type="PATRIC" id="fig|394096.3.peg.5173"/>